<evidence type="ECO:0000313" key="1">
    <source>
        <dbReference type="EMBL" id="PQO47270.1"/>
    </source>
</evidence>
<organism evidence="1 2">
    <name type="scientific">Blastopirellula marina</name>
    <dbReference type="NCBI Taxonomy" id="124"/>
    <lineage>
        <taxon>Bacteria</taxon>
        <taxon>Pseudomonadati</taxon>
        <taxon>Planctomycetota</taxon>
        <taxon>Planctomycetia</taxon>
        <taxon>Pirellulales</taxon>
        <taxon>Pirellulaceae</taxon>
        <taxon>Blastopirellula</taxon>
    </lineage>
</organism>
<reference evidence="1 2" key="1">
    <citation type="submission" date="2018-02" db="EMBL/GenBank/DDBJ databases">
        <title>Comparative genomes isolates from brazilian mangrove.</title>
        <authorList>
            <person name="Araujo J.E."/>
            <person name="Taketani R.G."/>
            <person name="Silva M.C.P."/>
            <person name="Loureco M.V."/>
            <person name="Andreote F.D."/>
        </authorList>
    </citation>
    <scope>NUCLEOTIDE SEQUENCE [LARGE SCALE GENOMIC DNA]</scope>
    <source>
        <strain evidence="1 2">Nap-Phe MGV</strain>
    </source>
</reference>
<dbReference type="Proteomes" id="UP000237819">
    <property type="component" value="Unassembled WGS sequence"/>
</dbReference>
<protein>
    <submittedName>
        <fullName evidence="1">Uncharacterized protein</fullName>
    </submittedName>
</protein>
<gene>
    <name evidence="1" type="ORF">C5Y93_04305</name>
</gene>
<comment type="caution">
    <text evidence="1">The sequence shown here is derived from an EMBL/GenBank/DDBJ whole genome shotgun (WGS) entry which is preliminary data.</text>
</comment>
<name>A0A2S8GS71_9BACT</name>
<evidence type="ECO:0000313" key="2">
    <source>
        <dbReference type="Proteomes" id="UP000237819"/>
    </source>
</evidence>
<sequence>MSERTDIRNTDSFDALLQELENYPSQYVGSEPNVDRVTCFIRGWLFGRGGHVYEAGHHFLSEFREFLLDRLEISRGYGYDWESLIILGSSNSPAGVRHLFRMIHEFRRSKGDQT</sequence>
<dbReference type="AlphaFoldDB" id="A0A2S8GS71"/>
<proteinExistence type="predicted"/>
<dbReference type="EMBL" id="PUHZ01000005">
    <property type="protein sequence ID" value="PQO47270.1"/>
    <property type="molecule type" value="Genomic_DNA"/>
</dbReference>
<accession>A0A2S8GS71</accession>